<protein>
    <submittedName>
        <fullName evidence="1">Dimeric dUTPase, all-alpha-NTP-PPase (MazG) superfamily</fullName>
    </submittedName>
</protein>
<sequence>MDLDKLYAMQKELDRHIIQEKGLEGQDLLTNSVLALQVEIGELANELPEFFKHWSNKKNNYDNALKEYVDCLHFFLSIANQLGLEDGDLFTHDDDLIGTTARIFTELLHHVGKIELSETRNLKVSNYKAAFFIFANLGVDRLGLDWQEICKAYVKKNIINHQRQIEGY</sequence>
<dbReference type="PIRSF" id="PIRSF030140">
    <property type="entry name" value="UCP030140"/>
    <property type="match status" value="1"/>
</dbReference>
<dbReference type="Pfam" id="PF08761">
    <property type="entry name" value="dUTPase_2"/>
    <property type="match status" value="1"/>
</dbReference>
<gene>
    <name evidence="1" type="ORF">SAMN05660472_02784</name>
</gene>
<dbReference type="Proteomes" id="UP000198718">
    <property type="component" value="Unassembled WGS sequence"/>
</dbReference>
<proteinExistence type="predicted"/>
<dbReference type="InterPro" id="IPR014871">
    <property type="entry name" value="dUTPase/dCTP_pyrophosphatase"/>
</dbReference>
<evidence type="ECO:0000313" key="2">
    <source>
        <dbReference type="Proteomes" id="UP000198718"/>
    </source>
</evidence>
<dbReference type="AlphaFoldDB" id="A0A1G9I3I2"/>
<dbReference type="SUPFAM" id="SSF101386">
    <property type="entry name" value="all-alpha NTP pyrophosphatases"/>
    <property type="match status" value="1"/>
</dbReference>
<name>A0A1G9I3I2_9FIRM</name>
<keyword evidence="2" id="KW-1185">Reference proteome</keyword>
<accession>A0A1G9I3I2</accession>
<dbReference type="CDD" id="cd11527">
    <property type="entry name" value="NTP-PPase_dUTPase"/>
    <property type="match status" value="1"/>
</dbReference>
<dbReference type="OrthoDB" id="5506143at2"/>
<dbReference type="STRING" id="393762.SAMN05660472_02784"/>
<reference evidence="1 2" key="1">
    <citation type="submission" date="2016-10" db="EMBL/GenBank/DDBJ databases">
        <authorList>
            <person name="de Groot N.N."/>
        </authorList>
    </citation>
    <scope>NUCLEOTIDE SEQUENCE [LARGE SCALE GENOMIC DNA]</scope>
    <source>
        <strain evidence="1 2">DSM 18346</strain>
    </source>
</reference>
<dbReference type="RefSeq" id="WP_090554702.1">
    <property type="nucleotide sequence ID" value="NZ_FNFP01000010.1"/>
</dbReference>
<dbReference type="EMBL" id="FNFP01000010">
    <property type="protein sequence ID" value="SDL19642.1"/>
    <property type="molecule type" value="Genomic_DNA"/>
</dbReference>
<evidence type="ECO:0000313" key="1">
    <source>
        <dbReference type="EMBL" id="SDL19642.1"/>
    </source>
</evidence>
<dbReference type="InterPro" id="IPR016947">
    <property type="entry name" value="UCP030140"/>
</dbReference>
<dbReference type="Gene3D" id="1.10.4010.10">
    <property type="entry name" value="Type II deoxyuridine triphosphatase"/>
    <property type="match status" value="1"/>
</dbReference>
<organism evidence="1 2">
    <name type="scientific">Natronincola ferrireducens</name>
    <dbReference type="NCBI Taxonomy" id="393762"/>
    <lineage>
        <taxon>Bacteria</taxon>
        <taxon>Bacillati</taxon>
        <taxon>Bacillota</taxon>
        <taxon>Clostridia</taxon>
        <taxon>Peptostreptococcales</taxon>
        <taxon>Natronincolaceae</taxon>
        <taxon>Natronincola</taxon>
    </lineage>
</organism>